<evidence type="ECO:0000313" key="6">
    <source>
        <dbReference type="Proteomes" id="UP001596496"/>
    </source>
</evidence>
<dbReference type="PANTHER" id="PTHR44068:SF11">
    <property type="entry name" value="GERANYL DIPHOSPHATE 2-C-METHYLTRANSFERASE"/>
    <property type="match status" value="1"/>
</dbReference>
<evidence type="ECO:0000259" key="4">
    <source>
        <dbReference type="SMART" id="SM00828"/>
    </source>
</evidence>
<dbReference type="CDD" id="cd02440">
    <property type="entry name" value="AdoMet_MTases"/>
    <property type="match status" value="1"/>
</dbReference>
<keyword evidence="1 5" id="KW-0489">Methyltransferase</keyword>
<dbReference type="InterPro" id="IPR029063">
    <property type="entry name" value="SAM-dependent_MTases_sf"/>
</dbReference>
<dbReference type="EMBL" id="JBHTCG010000018">
    <property type="protein sequence ID" value="MFC7385365.1"/>
    <property type="molecule type" value="Genomic_DNA"/>
</dbReference>
<evidence type="ECO:0000313" key="5">
    <source>
        <dbReference type="EMBL" id="MFC7385365.1"/>
    </source>
</evidence>
<dbReference type="GO" id="GO:0032259">
    <property type="term" value="P:methylation"/>
    <property type="evidence" value="ECO:0007669"/>
    <property type="project" value="UniProtKB-KW"/>
</dbReference>
<dbReference type="PANTHER" id="PTHR44068">
    <property type="entry name" value="ZGC:194242"/>
    <property type="match status" value="1"/>
</dbReference>
<keyword evidence="2 5" id="KW-0808">Transferase</keyword>
<accession>A0ABW2PBI1</accession>
<gene>
    <name evidence="5" type="ORF">ACFQSB_24375</name>
</gene>
<comment type="caution">
    <text evidence="5">The sequence shown here is derived from an EMBL/GenBank/DDBJ whole genome shotgun (WGS) entry which is preliminary data.</text>
</comment>
<feature type="domain" description="Polyketide synthase-like methyltransferase" evidence="4">
    <location>
        <begin position="49"/>
        <end position="271"/>
    </location>
</feature>
<dbReference type="InterPro" id="IPR025714">
    <property type="entry name" value="Methyltranfer_dom"/>
</dbReference>
<evidence type="ECO:0000256" key="3">
    <source>
        <dbReference type="ARBA" id="ARBA00022691"/>
    </source>
</evidence>
<evidence type="ECO:0000256" key="1">
    <source>
        <dbReference type="ARBA" id="ARBA00022603"/>
    </source>
</evidence>
<dbReference type="InterPro" id="IPR020803">
    <property type="entry name" value="MeTfrase_dom"/>
</dbReference>
<dbReference type="SUPFAM" id="SSF53335">
    <property type="entry name" value="S-adenosyl-L-methionine-dependent methyltransferases"/>
    <property type="match status" value="1"/>
</dbReference>
<dbReference type="SMART" id="SM00828">
    <property type="entry name" value="PKS_MT"/>
    <property type="match status" value="1"/>
</dbReference>
<reference evidence="6" key="1">
    <citation type="journal article" date="2019" name="Int. J. Syst. Evol. Microbiol.">
        <title>The Global Catalogue of Microorganisms (GCM) 10K type strain sequencing project: providing services to taxonomists for standard genome sequencing and annotation.</title>
        <authorList>
            <consortium name="The Broad Institute Genomics Platform"/>
            <consortium name="The Broad Institute Genome Sequencing Center for Infectious Disease"/>
            <person name="Wu L."/>
            <person name="Ma J."/>
        </authorList>
    </citation>
    <scope>NUCLEOTIDE SEQUENCE [LARGE SCALE GENOMIC DNA]</scope>
    <source>
        <strain evidence="6">CECT 7649</strain>
    </source>
</reference>
<dbReference type="Gene3D" id="3.40.50.150">
    <property type="entry name" value="Vaccinia Virus protein VP39"/>
    <property type="match status" value="1"/>
</dbReference>
<dbReference type="EC" id="2.1.1.-" evidence="5"/>
<sequence>MNAQRVAMTTEDVGRFFDEKGDVLSELLGGNIHFGYWLGPDDPSTFAQAAERLTDHMIETLAPKPGERILDLGCGRGRPAVRLARAADVEIIGISVSRRDIQVSTELARAEGLQHRVSFTHADAMDLPFPPASFDAVWALESLLHMPDRLRVLKNIATVLRPGGRLVLCDVSGTTPTTTEAQEALQEVLRDWAVESLITPDEYATLIAEAGLELKQITDVGERTRYSPAKVVDMMRKMIEAQGIAVDSVDLPMDVWEKSFTAFEHMGYLLLTARRPIS</sequence>
<dbReference type="GO" id="GO:0008168">
    <property type="term" value="F:methyltransferase activity"/>
    <property type="evidence" value="ECO:0007669"/>
    <property type="project" value="UniProtKB-KW"/>
</dbReference>
<organism evidence="5 6">
    <name type="scientific">Sphaerisporangium rhizosphaerae</name>
    <dbReference type="NCBI Taxonomy" id="2269375"/>
    <lineage>
        <taxon>Bacteria</taxon>
        <taxon>Bacillati</taxon>
        <taxon>Actinomycetota</taxon>
        <taxon>Actinomycetes</taxon>
        <taxon>Streptosporangiales</taxon>
        <taxon>Streptosporangiaceae</taxon>
        <taxon>Sphaerisporangium</taxon>
    </lineage>
</organism>
<evidence type="ECO:0000256" key="2">
    <source>
        <dbReference type="ARBA" id="ARBA00022679"/>
    </source>
</evidence>
<dbReference type="RefSeq" id="WP_380829308.1">
    <property type="nucleotide sequence ID" value="NZ_JBHTCG010000018.1"/>
</dbReference>
<name>A0ABW2PBI1_9ACTN</name>
<dbReference type="Proteomes" id="UP001596496">
    <property type="component" value="Unassembled WGS sequence"/>
</dbReference>
<dbReference type="InterPro" id="IPR050447">
    <property type="entry name" value="Erg6_SMT_methyltransf"/>
</dbReference>
<dbReference type="Pfam" id="PF13847">
    <property type="entry name" value="Methyltransf_31"/>
    <property type="match status" value="1"/>
</dbReference>
<proteinExistence type="predicted"/>
<protein>
    <submittedName>
        <fullName evidence="5">SAM-dependent methyltransferase</fullName>
        <ecNumber evidence="5">2.1.1.-</ecNumber>
    </submittedName>
</protein>
<keyword evidence="6" id="KW-1185">Reference proteome</keyword>
<keyword evidence="3" id="KW-0949">S-adenosyl-L-methionine</keyword>